<dbReference type="KEGG" id="ans:ArsFIN_56200"/>
<dbReference type="EMBL" id="CP038627">
    <property type="protein sequence ID" value="QBY47009.1"/>
    <property type="molecule type" value="Genomic_DNA"/>
</dbReference>
<sequence length="38" mass="4126">MGVSGVAEGVAWVSQVSQKVSHARNIHIILIINKKIKN</sequence>
<geneLocation type="plasmid" evidence="2">
    <name>parsfin15</name>
</geneLocation>
<protein>
    <submittedName>
        <fullName evidence="1">Uncharacterized protein</fullName>
    </submittedName>
</protein>
<evidence type="ECO:0000313" key="1">
    <source>
        <dbReference type="EMBL" id="QBY47009.1"/>
    </source>
</evidence>
<proteinExistence type="predicted"/>
<name>A0A4P7L2K7_9GAMM</name>
<dbReference type="AlphaFoldDB" id="A0A4P7L2K7"/>
<reference evidence="1 2" key="1">
    <citation type="submission" date="2019-03" db="EMBL/GenBank/DDBJ databases">
        <title>Long-read sequencing reveals hyperdense prophage content in a complex bacterial symbiont genome.</title>
        <authorList>
            <person name="Frost C.L."/>
            <person name="Siozios S."/>
            <person name="Nadal-Jimenez P."/>
            <person name="Brockhurst M.A."/>
            <person name="King K.C."/>
            <person name="Darby A.C."/>
            <person name="Hurst G.D.D."/>
        </authorList>
    </citation>
    <scope>NUCLEOTIDE SEQUENCE [LARGE SCALE GENOMIC DNA]</scope>
    <source>
        <strain evidence="1 2">FIN</strain>
        <plasmid evidence="2">parsfin15</plasmid>
    </source>
</reference>
<organism evidence="1 2">
    <name type="scientific">Arsenophonus nasoniae</name>
    <name type="common">son-killer infecting Nasonia vitripennis</name>
    <dbReference type="NCBI Taxonomy" id="638"/>
    <lineage>
        <taxon>Bacteria</taxon>
        <taxon>Pseudomonadati</taxon>
        <taxon>Pseudomonadota</taxon>
        <taxon>Gammaproteobacteria</taxon>
        <taxon>Enterobacterales</taxon>
        <taxon>Morganellaceae</taxon>
        <taxon>Arsenophonus</taxon>
    </lineage>
</organism>
<dbReference type="Proteomes" id="UP000295134">
    <property type="component" value="Plasmid pArsFIN15"/>
</dbReference>
<evidence type="ECO:0000313" key="2">
    <source>
        <dbReference type="Proteomes" id="UP000295134"/>
    </source>
</evidence>
<gene>
    <name evidence="1" type="ORF">ArsFIN_56200</name>
</gene>
<accession>A0A4P7L2K7</accession>
<keyword evidence="1" id="KW-0614">Plasmid</keyword>